<reference evidence="3 4" key="1">
    <citation type="submission" date="2024-04" db="EMBL/GenBank/DDBJ databases">
        <title>Phyllosticta paracitricarpa is synonymous to the EU quarantine fungus P. citricarpa based on phylogenomic analyses.</title>
        <authorList>
            <consortium name="Lawrence Berkeley National Laboratory"/>
            <person name="Van Ingen-Buijs V.A."/>
            <person name="Van Westerhoven A.C."/>
            <person name="Haridas S."/>
            <person name="Skiadas P."/>
            <person name="Martin F."/>
            <person name="Groenewald J.Z."/>
            <person name="Crous P.W."/>
            <person name="Seidl M.F."/>
        </authorList>
    </citation>
    <scope>NUCLEOTIDE SEQUENCE [LARGE SCALE GENOMIC DNA]</scope>
    <source>
        <strain evidence="3 4">CBS 123371</strain>
    </source>
</reference>
<dbReference type="EMBL" id="JBBPHU010000002">
    <property type="protein sequence ID" value="KAK7521856.1"/>
    <property type="molecule type" value="Genomic_DNA"/>
</dbReference>
<sequence length="119" mass="13508">MDHPRPLAKRRPIFLLIFSLSPFASSPERPFPRPHLSQLTEQSHRSSHGPMVEFQPPRQPTSPTSPRSPAARRPRVLRPQPFLASGATTCLEPWKQKGTRTTRQNASASQRLFSSGFQW</sequence>
<feature type="compositionally biased region" description="Polar residues" evidence="1">
    <location>
        <begin position="99"/>
        <end position="119"/>
    </location>
</feature>
<evidence type="ECO:0000313" key="3">
    <source>
        <dbReference type="EMBL" id="KAK7521856.1"/>
    </source>
</evidence>
<gene>
    <name evidence="3" type="ORF">IWZ03DRAFT_103344</name>
</gene>
<evidence type="ECO:0000256" key="1">
    <source>
        <dbReference type="SAM" id="MobiDB-lite"/>
    </source>
</evidence>
<proteinExistence type="predicted"/>
<feature type="region of interest" description="Disordered" evidence="1">
    <location>
        <begin position="25"/>
        <end position="119"/>
    </location>
</feature>
<keyword evidence="4" id="KW-1185">Reference proteome</keyword>
<dbReference type="Proteomes" id="UP001363622">
    <property type="component" value="Unassembled WGS sequence"/>
</dbReference>
<accession>A0ABR1KXA6</accession>
<protein>
    <submittedName>
        <fullName evidence="3">Uncharacterized protein</fullName>
    </submittedName>
</protein>
<feature type="chain" id="PRO_5046264662" evidence="2">
    <location>
        <begin position="28"/>
        <end position="119"/>
    </location>
</feature>
<feature type="signal peptide" evidence="2">
    <location>
        <begin position="1"/>
        <end position="27"/>
    </location>
</feature>
<organism evidence="3 4">
    <name type="scientific">Phyllosticta citriasiana</name>
    <dbReference type="NCBI Taxonomy" id="595635"/>
    <lineage>
        <taxon>Eukaryota</taxon>
        <taxon>Fungi</taxon>
        <taxon>Dikarya</taxon>
        <taxon>Ascomycota</taxon>
        <taxon>Pezizomycotina</taxon>
        <taxon>Dothideomycetes</taxon>
        <taxon>Dothideomycetes incertae sedis</taxon>
        <taxon>Botryosphaeriales</taxon>
        <taxon>Phyllostictaceae</taxon>
        <taxon>Phyllosticta</taxon>
    </lineage>
</organism>
<keyword evidence="2" id="KW-0732">Signal</keyword>
<comment type="caution">
    <text evidence="3">The sequence shown here is derived from an EMBL/GenBank/DDBJ whole genome shotgun (WGS) entry which is preliminary data.</text>
</comment>
<name>A0ABR1KXA6_9PEZI</name>
<evidence type="ECO:0000256" key="2">
    <source>
        <dbReference type="SAM" id="SignalP"/>
    </source>
</evidence>
<evidence type="ECO:0000313" key="4">
    <source>
        <dbReference type="Proteomes" id="UP001363622"/>
    </source>
</evidence>